<dbReference type="InterPro" id="IPR016053">
    <property type="entry name" value="Haem_Oase-like"/>
</dbReference>
<dbReference type="HOGENOM" id="CLU_057050_2_0_9"/>
<dbReference type="Proteomes" id="UP000030635">
    <property type="component" value="Chromosome"/>
</dbReference>
<dbReference type="CDD" id="cd19165">
    <property type="entry name" value="HemeO"/>
    <property type="match status" value="1"/>
</dbReference>
<dbReference type="PIRSF" id="PIRSF000343">
    <property type="entry name" value="Haem_Oase"/>
    <property type="match status" value="1"/>
</dbReference>
<dbReference type="STRING" id="1561.NPD11_1597"/>
<keyword evidence="2 5" id="KW-0479">Metal-binding</keyword>
<dbReference type="EMBL" id="CP006905">
    <property type="protein sequence ID" value="AIY83084.1"/>
    <property type="molecule type" value="Genomic_DNA"/>
</dbReference>
<evidence type="ECO:0000256" key="3">
    <source>
        <dbReference type="ARBA" id="ARBA00023004"/>
    </source>
</evidence>
<keyword evidence="3 5" id="KW-0408">Iron</keyword>
<organism evidence="6 7">
    <name type="scientific">Clostridium baratii str. Sullivan</name>
    <dbReference type="NCBI Taxonomy" id="1415775"/>
    <lineage>
        <taxon>Bacteria</taxon>
        <taxon>Bacillati</taxon>
        <taxon>Bacillota</taxon>
        <taxon>Clostridia</taxon>
        <taxon>Eubacteriales</taxon>
        <taxon>Clostridiaceae</taxon>
        <taxon>Clostridium</taxon>
    </lineage>
</organism>
<dbReference type="InterPro" id="IPR002051">
    <property type="entry name" value="Haem_Oase"/>
</dbReference>
<dbReference type="GO" id="GO:0042167">
    <property type="term" value="P:heme catabolic process"/>
    <property type="evidence" value="ECO:0007669"/>
    <property type="project" value="TreeGrafter"/>
</dbReference>
<evidence type="ECO:0000313" key="7">
    <source>
        <dbReference type="Proteomes" id="UP000030635"/>
    </source>
</evidence>
<dbReference type="GO" id="GO:0006979">
    <property type="term" value="P:response to oxidative stress"/>
    <property type="evidence" value="ECO:0007669"/>
    <property type="project" value="TreeGrafter"/>
</dbReference>
<keyword evidence="1 4" id="KW-0349">Heme</keyword>
<keyword evidence="7" id="KW-1185">Reference proteome</keyword>
<protein>
    <submittedName>
        <fullName evidence="6">Heme oxygenase family protein</fullName>
    </submittedName>
</protein>
<dbReference type="SUPFAM" id="SSF48613">
    <property type="entry name" value="Heme oxygenase-like"/>
    <property type="match status" value="1"/>
</dbReference>
<dbReference type="InterPro" id="IPR016084">
    <property type="entry name" value="Haem_Oase-like_multi-hlx"/>
</dbReference>
<dbReference type="PRINTS" id="PR00088">
    <property type="entry name" value="HAEMOXYGNASE"/>
</dbReference>
<dbReference type="PANTHER" id="PTHR10720:SF0">
    <property type="entry name" value="HEME OXYGENASE"/>
    <property type="match status" value="1"/>
</dbReference>
<proteinExistence type="predicted"/>
<dbReference type="KEGG" id="cbv:U729_1397"/>
<dbReference type="GO" id="GO:0046872">
    <property type="term" value="F:metal ion binding"/>
    <property type="evidence" value="ECO:0007669"/>
    <property type="project" value="UniProtKB-KW"/>
</dbReference>
<feature type="binding site" description="axial binding residue" evidence="5">
    <location>
        <position position="16"/>
    </location>
    <ligand>
        <name>heme b</name>
        <dbReference type="ChEBI" id="CHEBI:60344"/>
    </ligand>
    <ligandPart>
        <name>Fe</name>
        <dbReference type="ChEBI" id="CHEBI:18248"/>
    </ligandPart>
</feature>
<dbReference type="OrthoDB" id="5493802at2"/>
<name>A0A0A7FTX2_9CLOT</name>
<evidence type="ECO:0000256" key="4">
    <source>
        <dbReference type="PIRSR" id="PIRSR000343-1"/>
    </source>
</evidence>
<dbReference type="RefSeq" id="WP_039312939.1">
    <property type="nucleotide sequence ID" value="NZ_CP006905.1"/>
</dbReference>
<reference evidence="6 7" key="1">
    <citation type="journal article" date="2015" name="Infect. Genet. Evol.">
        <title>Genomic sequences of six botulinum neurotoxin-producing strains representing three clostridial species illustrate the mobility and diversity of botulinum neurotoxin genes.</title>
        <authorList>
            <person name="Smith T.J."/>
            <person name="Hill K.K."/>
            <person name="Xie G."/>
            <person name="Foley B.T."/>
            <person name="Williamson C.H."/>
            <person name="Foster J.T."/>
            <person name="Johnson S.L."/>
            <person name="Chertkov O."/>
            <person name="Teshima H."/>
            <person name="Gibbons H.S."/>
            <person name="Johnsky L.A."/>
            <person name="Karavis M.A."/>
            <person name="Smith L.A."/>
        </authorList>
    </citation>
    <scope>NUCLEOTIDE SEQUENCE [LARGE SCALE GENOMIC DNA]</scope>
    <source>
        <strain evidence="6 7">Sullivan</strain>
    </source>
</reference>
<dbReference type="PANTHER" id="PTHR10720">
    <property type="entry name" value="HEME OXYGENASE"/>
    <property type="match status" value="1"/>
</dbReference>
<dbReference type="GO" id="GO:0020037">
    <property type="term" value="F:heme binding"/>
    <property type="evidence" value="ECO:0007669"/>
    <property type="project" value="TreeGrafter"/>
</dbReference>
<sequence>MNTFMRTIKKNSQDLHAVAENTGFLKRLMDGQASVEGYAEYLFNLYEIYKTIEFNLEKYSNNPVVKEFTTVDVYRSEAIYKDLKVLLGEKMNSMQLLSSTRAYIDKLNELGRSNPELLVAHAYTRYLADLFGGRTIYKTLEQVYKVDYNALNYYHYEALNEDEGRKEFIMEYHNKLGKIKLNDILKEKFIDEVSNSYIYNISISNELDYKVYCK</sequence>
<gene>
    <name evidence="6" type="ORF">U729_1397</name>
</gene>
<dbReference type="AlphaFoldDB" id="A0A0A7FTX2"/>
<evidence type="ECO:0000256" key="1">
    <source>
        <dbReference type="ARBA" id="ARBA00022617"/>
    </source>
</evidence>
<feature type="binding site" evidence="4">
    <location>
        <position position="9"/>
    </location>
    <ligand>
        <name>heme b</name>
        <dbReference type="ChEBI" id="CHEBI:60344"/>
    </ligand>
</feature>
<dbReference type="Gene3D" id="1.20.910.10">
    <property type="entry name" value="Heme oxygenase-like"/>
    <property type="match status" value="1"/>
</dbReference>
<dbReference type="GO" id="GO:0004392">
    <property type="term" value="F:heme oxygenase (decyclizing) activity"/>
    <property type="evidence" value="ECO:0007669"/>
    <property type="project" value="InterPro"/>
</dbReference>
<evidence type="ECO:0000256" key="5">
    <source>
        <dbReference type="PIRSR" id="PIRSR000343-2"/>
    </source>
</evidence>
<dbReference type="GO" id="GO:0006788">
    <property type="term" value="P:heme oxidation"/>
    <property type="evidence" value="ECO:0007669"/>
    <property type="project" value="InterPro"/>
</dbReference>
<evidence type="ECO:0000313" key="6">
    <source>
        <dbReference type="EMBL" id="AIY83084.1"/>
    </source>
</evidence>
<dbReference type="eggNOG" id="COG5398">
    <property type="taxonomic scope" value="Bacteria"/>
</dbReference>
<dbReference type="Pfam" id="PF01126">
    <property type="entry name" value="Heme_oxygenase"/>
    <property type="match status" value="1"/>
</dbReference>
<evidence type="ECO:0000256" key="2">
    <source>
        <dbReference type="ARBA" id="ARBA00022723"/>
    </source>
</evidence>
<feature type="binding site" evidence="4">
    <location>
        <position position="123"/>
    </location>
    <ligand>
        <name>heme b</name>
        <dbReference type="ChEBI" id="CHEBI:60344"/>
    </ligand>
</feature>
<accession>A0A0A7FTX2</accession>